<dbReference type="SUPFAM" id="SSF50998">
    <property type="entry name" value="Quinoprotein alcohol dehydrogenase-like"/>
    <property type="match status" value="1"/>
</dbReference>
<gene>
    <name evidence="3" type="ORF">CHC_T00009429001</name>
</gene>
<keyword evidence="4" id="KW-1185">Reference proteome</keyword>
<dbReference type="PANTHER" id="PTHR43991">
    <property type="entry name" value="WD REPEAT PROTEIN (AFU_ORTHOLOGUE AFUA_8G05640)-RELATED"/>
    <property type="match status" value="1"/>
</dbReference>
<feature type="repeat" description="WD" evidence="1">
    <location>
        <begin position="603"/>
        <end position="638"/>
    </location>
</feature>
<dbReference type="Gramene" id="CDF38154">
    <property type="protein sequence ID" value="CDF38154"/>
    <property type="gene ID" value="CHC_T00009429001"/>
</dbReference>
<evidence type="ECO:0000256" key="1">
    <source>
        <dbReference type="PROSITE-ProRule" id="PRU00221"/>
    </source>
</evidence>
<dbReference type="Proteomes" id="UP000012073">
    <property type="component" value="Unassembled WGS sequence"/>
</dbReference>
<dbReference type="PROSITE" id="PS50294">
    <property type="entry name" value="WD_REPEATS_REGION"/>
    <property type="match status" value="1"/>
</dbReference>
<dbReference type="InterPro" id="IPR015943">
    <property type="entry name" value="WD40/YVTN_repeat-like_dom_sf"/>
</dbReference>
<keyword evidence="1" id="KW-0853">WD repeat</keyword>
<dbReference type="RefSeq" id="XP_005718023.1">
    <property type="nucleotide sequence ID" value="XM_005717966.1"/>
</dbReference>
<organism evidence="3 4">
    <name type="scientific">Chondrus crispus</name>
    <name type="common">Carrageen Irish moss</name>
    <name type="synonym">Polymorpha crispa</name>
    <dbReference type="NCBI Taxonomy" id="2769"/>
    <lineage>
        <taxon>Eukaryota</taxon>
        <taxon>Rhodophyta</taxon>
        <taxon>Florideophyceae</taxon>
        <taxon>Rhodymeniophycidae</taxon>
        <taxon>Gigartinales</taxon>
        <taxon>Gigartinaceae</taxon>
        <taxon>Chondrus</taxon>
    </lineage>
</organism>
<accession>R7QJ81</accession>
<sequence length="736" mass="82206">MACIPPPPPLPTDLKCNSRPIIETRTICWRAARATLDTVFRILKKTAKPRLPNNYFPSEFFKPSNTHLLPSRPTTLPPCTPLLATLKPKPQPRLCNLATIPMDASYPSFHYTPFRHPKPRPLPHASPTTPSHPLAQGLSPSCTVFPETATPPPVPQLLYQPTHRPRTVSPPAAARHDYFRWQMQPRTADVSGPHPVAALRDDFEPRHDAALGAWYPFAHGLHSHTGLTVFRDQASISARARRQAWVDANVVEGRQNSPPETCDQASRPYPEEVAFVDVMGDLEVELAEGEGEDYEVWHEAQRQVEESYYATRPWSIPGTGRSGQPCRGRTNGPNGGIWGKPARRPDRDGEITAEQAANGIDMQGIPWENLPFSREDYRATRLRDNTSPNLRRDSTDMNESLRDELKTKPTKGATFYEFFRNTRQVKCSIVHFQLRNLAWATSEHDVFVMHDAAVVHWDAASRRKRQVLDLSGSGNAVANGLGMVQISTMIAKEDLVIAGGFYGEMIAKNLKNGTIIHNKRITYDENAITNAIDIFGSTIMTSNNDCCVRCFDMSTFQKKSSFEFAKAVNHATRQPNGKMVAVAGDHHSIQVIDGDKGDRIALLRGHEDFSFATSWHPNGRMFATGSQDKTCRIWDVRNMSQSFCVLDAVGGAVRSLRFSSCGTHLMMAEPRDFVHIFDVNRGEFDTCQEIDLFGEIAGIALTPSAEGLYIAVSDRTYSSLIEFKRRTDSFVSEVLV</sequence>
<feature type="region of interest" description="Disordered" evidence="2">
    <location>
        <begin position="313"/>
        <end position="347"/>
    </location>
</feature>
<dbReference type="PhylomeDB" id="R7QJ81"/>
<dbReference type="PANTHER" id="PTHR43991:SF12">
    <property type="entry name" value="WD REPEAT PROTEIN (AFU_ORTHOLOGUE AFUA_8G05640)"/>
    <property type="match status" value="1"/>
</dbReference>
<dbReference type="GeneID" id="17325730"/>
<evidence type="ECO:0000313" key="3">
    <source>
        <dbReference type="EMBL" id="CDF38154.1"/>
    </source>
</evidence>
<dbReference type="PROSITE" id="PS50082">
    <property type="entry name" value="WD_REPEATS_2"/>
    <property type="match status" value="1"/>
</dbReference>
<name>R7QJ81_CHOCR</name>
<dbReference type="KEGG" id="ccp:CHC_T00009429001"/>
<dbReference type="Gene3D" id="2.130.10.10">
    <property type="entry name" value="YVTN repeat-like/Quinoprotein amine dehydrogenase"/>
    <property type="match status" value="1"/>
</dbReference>
<protein>
    <submittedName>
        <fullName evidence="3">WD40 repeat-containing protein</fullName>
    </submittedName>
</protein>
<proteinExistence type="predicted"/>
<feature type="region of interest" description="Disordered" evidence="2">
    <location>
        <begin position="383"/>
        <end position="404"/>
    </location>
</feature>
<evidence type="ECO:0000313" key="4">
    <source>
        <dbReference type="Proteomes" id="UP000012073"/>
    </source>
</evidence>
<dbReference type="Pfam" id="PF00400">
    <property type="entry name" value="WD40"/>
    <property type="match status" value="1"/>
</dbReference>
<reference evidence="4" key="1">
    <citation type="journal article" date="2013" name="Proc. Natl. Acad. Sci. U.S.A.">
        <title>Genome structure and metabolic features in the red seaweed Chondrus crispus shed light on evolution of the Archaeplastida.</title>
        <authorList>
            <person name="Collen J."/>
            <person name="Porcel B."/>
            <person name="Carre W."/>
            <person name="Ball S.G."/>
            <person name="Chaparro C."/>
            <person name="Tonon T."/>
            <person name="Barbeyron T."/>
            <person name="Michel G."/>
            <person name="Noel B."/>
            <person name="Valentin K."/>
            <person name="Elias M."/>
            <person name="Artiguenave F."/>
            <person name="Arun A."/>
            <person name="Aury J.M."/>
            <person name="Barbosa-Neto J.F."/>
            <person name="Bothwell J.H."/>
            <person name="Bouget F.Y."/>
            <person name="Brillet L."/>
            <person name="Cabello-Hurtado F."/>
            <person name="Capella-Gutierrez S."/>
            <person name="Charrier B."/>
            <person name="Cladiere L."/>
            <person name="Cock J.M."/>
            <person name="Coelho S.M."/>
            <person name="Colleoni C."/>
            <person name="Czjzek M."/>
            <person name="Da Silva C."/>
            <person name="Delage L."/>
            <person name="Denoeud F."/>
            <person name="Deschamps P."/>
            <person name="Dittami S.M."/>
            <person name="Gabaldon T."/>
            <person name="Gachon C.M."/>
            <person name="Groisillier A."/>
            <person name="Herve C."/>
            <person name="Jabbari K."/>
            <person name="Katinka M."/>
            <person name="Kloareg B."/>
            <person name="Kowalczyk N."/>
            <person name="Labadie K."/>
            <person name="Leblanc C."/>
            <person name="Lopez P.J."/>
            <person name="McLachlan D.H."/>
            <person name="Meslet-Cladiere L."/>
            <person name="Moustafa A."/>
            <person name="Nehr Z."/>
            <person name="Nyvall Collen P."/>
            <person name="Panaud O."/>
            <person name="Partensky F."/>
            <person name="Poulain J."/>
            <person name="Rensing S.A."/>
            <person name="Rousvoal S."/>
            <person name="Samson G."/>
            <person name="Symeonidi A."/>
            <person name="Weissenbach J."/>
            <person name="Zambounis A."/>
            <person name="Wincker P."/>
            <person name="Boyen C."/>
        </authorList>
    </citation>
    <scope>NUCLEOTIDE SEQUENCE [LARGE SCALE GENOMIC DNA]</scope>
    <source>
        <strain evidence="4">cv. Stackhouse</strain>
    </source>
</reference>
<dbReference type="EMBL" id="HG001898">
    <property type="protein sequence ID" value="CDF38154.1"/>
    <property type="molecule type" value="Genomic_DNA"/>
</dbReference>
<evidence type="ECO:0000256" key="2">
    <source>
        <dbReference type="SAM" id="MobiDB-lite"/>
    </source>
</evidence>
<dbReference type="InterPro" id="IPR011047">
    <property type="entry name" value="Quinoprotein_ADH-like_sf"/>
</dbReference>
<dbReference type="OrthoDB" id="20669at2759"/>
<dbReference type="InterPro" id="IPR001680">
    <property type="entry name" value="WD40_rpt"/>
</dbReference>
<dbReference type="AlphaFoldDB" id="R7QJ81"/>
<dbReference type="SMART" id="SM00320">
    <property type="entry name" value="WD40"/>
    <property type="match status" value="3"/>
</dbReference>
<feature type="region of interest" description="Disordered" evidence="2">
    <location>
        <begin position="116"/>
        <end position="141"/>
    </location>
</feature>